<gene>
    <name evidence="2" type="ORF">S01H1_10996</name>
</gene>
<evidence type="ECO:0000313" key="2">
    <source>
        <dbReference type="EMBL" id="GAF75945.1"/>
    </source>
</evidence>
<name>X0TIN3_9ZZZZ</name>
<comment type="caution">
    <text evidence="2">The sequence shown here is derived from an EMBL/GenBank/DDBJ whole genome shotgun (WGS) entry which is preliminary data.</text>
</comment>
<protein>
    <submittedName>
        <fullName evidence="2">Uncharacterized protein</fullName>
    </submittedName>
</protein>
<feature type="region of interest" description="Disordered" evidence="1">
    <location>
        <begin position="1"/>
        <end position="21"/>
    </location>
</feature>
<dbReference type="EMBL" id="BARS01005606">
    <property type="protein sequence ID" value="GAF75945.1"/>
    <property type="molecule type" value="Genomic_DNA"/>
</dbReference>
<reference evidence="2" key="1">
    <citation type="journal article" date="2014" name="Front. Microbiol.">
        <title>High frequency of phylogenetically diverse reductive dehalogenase-homologous genes in deep subseafloor sedimentary metagenomes.</title>
        <authorList>
            <person name="Kawai M."/>
            <person name="Futagami T."/>
            <person name="Toyoda A."/>
            <person name="Takaki Y."/>
            <person name="Nishi S."/>
            <person name="Hori S."/>
            <person name="Arai W."/>
            <person name="Tsubouchi T."/>
            <person name="Morono Y."/>
            <person name="Uchiyama I."/>
            <person name="Ito T."/>
            <person name="Fujiyama A."/>
            <person name="Inagaki F."/>
            <person name="Takami H."/>
        </authorList>
    </citation>
    <scope>NUCLEOTIDE SEQUENCE</scope>
    <source>
        <strain evidence="2">Expedition CK06-06</strain>
    </source>
</reference>
<evidence type="ECO:0000256" key="1">
    <source>
        <dbReference type="SAM" id="MobiDB-lite"/>
    </source>
</evidence>
<proteinExistence type="predicted"/>
<accession>X0TIN3</accession>
<dbReference type="AlphaFoldDB" id="X0TIN3"/>
<organism evidence="2">
    <name type="scientific">marine sediment metagenome</name>
    <dbReference type="NCBI Taxonomy" id="412755"/>
    <lineage>
        <taxon>unclassified sequences</taxon>
        <taxon>metagenomes</taxon>
        <taxon>ecological metagenomes</taxon>
    </lineage>
</organism>
<sequence>MQGGGQSRGGGRGRMGGKSLGPEGYCVCPSCGARVPHQRGTPCYQRACPKCGTNMTR</sequence>
<feature type="compositionally biased region" description="Gly residues" evidence="1">
    <location>
        <begin position="1"/>
        <end position="19"/>
    </location>
</feature>